<dbReference type="SMART" id="SM00574">
    <property type="entry name" value="POX"/>
    <property type="match status" value="1"/>
</dbReference>
<evidence type="ECO:0000256" key="9">
    <source>
        <dbReference type="SAM" id="MobiDB-lite"/>
    </source>
</evidence>
<feature type="DNA-binding region" description="Homeobox" evidence="8">
    <location>
        <begin position="566"/>
        <end position="628"/>
    </location>
</feature>
<feature type="region of interest" description="Disordered" evidence="9">
    <location>
        <begin position="644"/>
        <end position="666"/>
    </location>
</feature>
<dbReference type="EMBL" id="JAYKXN010000002">
    <property type="protein sequence ID" value="KAK7311420.1"/>
    <property type="molecule type" value="Genomic_DNA"/>
</dbReference>
<evidence type="ECO:0000256" key="5">
    <source>
        <dbReference type="ARBA" id="ARBA00023155"/>
    </source>
</evidence>
<comment type="similarity">
    <text evidence="2">Belongs to the TALE/BELL homeobox family.</text>
</comment>
<accession>A0AAN9PTC4</accession>
<evidence type="ECO:0000256" key="7">
    <source>
        <dbReference type="ARBA" id="ARBA00023242"/>
    </source>
</evidence>
<dbReference type="PROSITE" id="PS50071">
    <property type="entry name" value="HOMEOBOX_2"/>
    <property type="match status" value="1"/>
</dbReference>
<evidence type="ECO:0000313" key="12">
    <source>
        <dbReference type="Proteomes" id="UP001359559"/>
    </source>
</evidence>
<feature type="compositionally biased region" description="Basic and acidic residues" evidence="9">
    <location>
        <begin position="34"/>
        <end position="46"/>
    </location>
</feature>
<feature type="region of interest" description="Disordered" evidence="9">
    <location>
        <begin position="34"/>
        <end position="62"/>
    </location>
</feature>
<comment type="caution">
    <text evidence="11">The sequence shown here is derived from an EMBL/GenBank/DDBJ whole genome shotgun (WGS) entry which is preliminary data.</text>
</comment>
<organism evidence="11 12">
    <name type="scientific">Clitoria ternatea</name>
    <name type="common">Butterfly pea</name>
    <dbReference type="NCBI Taxonomy" id="43366"/>
    <lineage>
        <taxon>Eukaryota</taxon>
        <taxon>Viridiplantae</taxon>
        <taxon>Streptophyta</taxon>
        <taxon>Embryophyta</taxon>
        <taxon>Tracheophyta</taxon>
        <taxon>Spermatophyta</taxon>
        <taxon>Magnoliopsida</taxon>
        <taxon>eudicotyledons</taxon>
        <taxon>Gunneridae</taxon>
        <taxon>Pentapetalae</taxon>
        <taxon>rosids</taxon>
        <taxon>fabids</taxon>
        <taxon>Fabales</taxon>
        <taxon>Fabaceae</taxon>
        <taxon>Papilionoideae</taxon>
        <taxon>50 kb inversion clade</taxon>
        <taxon>NPAAA clade</taxon>
        <taxon>indigoferoid/millettioid clade</taxon>
        <taxon>Phaseoleae</taxon>
        <taxon>Clitoria</taxon>
    </lineage>
</organism>
<dbReference type="InterPro" id="IPR001356">
    <property type="entry name" value="HD"/>
</dbReference>
<evidence type="ECO:0000256" key="1">
    <source>
        <dbReference type="ARBA" id="ARBA00004123"/>
    </source>
</evidence>
<evidence type="ECO:0000256" key="3">
    <source>
        <dbReference type="ARBA" id="ARBA00023015"/>
    </source>
</evidence>
<dbReference type="InterPro" id="IPR050224">
    <property type="entry name" value="TALE_homeobox"/>
</dbReference>
<dbReference type="PANTHER" id="PTHR11850">
    <property type="entry name" value="HOMEOBOX PROTEIN TRANSCRIPTION FACTORS"/>
    <property type="match status" value="1"/>
</dbReference>
<feature type="compositionally biased region" description="Polar residues" evidence="9">
    <location>
        <begin position="647"/>
        <end position="666"/>
    </location>
</feature>
<keyword evidence="6" id="KW-0804">Transcription</keyword>
<dbReference type="Pfam" id="PF07526">
    <property type="entry name" value="POX"/>
    <property type="match status" value="1"/>
</dbReference>
<dbReference type="GO" id="GO:0005634">
    <property type="term" value="C:nucleus"/>
    <property type="evidence" value="ECO:0007669"/>
    <property type="project" value="UniProtKB-SubCell"/>
</dbReference>
<dbReference type="AlphaFoldDB" id="A0AAN9PTC4"/>
<gene>
    <name evidence="11" type="ORF">RJT34_09554</name>
</gene>
<feature type="domain" description="Homeobox" evidence="10">
    <location>
        <begin position="564"/>
        <end position="627"/>
    </location>
</feature>
<evidence type="ECO:0000256" key="2">
    <source>
        <dbReference type="ARBA" id="ARBA00006454"/>
    </source>
</evidence>
<keyword evidence="3" id="KW-0805">Transcription regulation</keyword>
<dbReference type="CDD" id="cd00086">
    <property type="entry name" value="homeodomain"/>
    <property type="match status" value="1"/>
</dbReference>
<dbReference type="GO" id="GO:0006355">
    <property type="term" value="P:regulation of DNA-templated transcription"/>
    <property type="evidence" value="ECO:0007669"/>
    <property type="project" value="InterPro"/>
</dbReference>
<dbReference type="InterPro" id="IPR006563">
    <property type="entry name" value="POX_dom"/>
</dbReference>
<dbReference type="GO" id="GO:0003677">
    <property type="term" value="F:DNA binding"/>
    <property type="evidence" value="ECO:0007669"/>
    <property type="project" value="UniProtKB-UniRule"/>
</dbReference>
<keyword evidence="5 8" id="KW-0371">Homeobox</keyword>
<evidence type="ECO:0000259" key="10">
    <source>
        <dbReference type="PROSITE" id="PS50071"/>
    </source>
</evidence>
<dbReference type="InterPro" id="IPR008422">
    <property type="entry name" value="KN_HD"/>
</dbReference>
<comment type="subcellular location">
    <subcellularLocation>
        <location evidence="1 8">Nucleus</location>
    </subcellularLocation>
</comment>
<dbReference type="Pfam" id="PF05920">
    <property type="entry name" value="Homeobox_KN"/>
    <property type="match status" value="1"/>
</dbReference>
<protein>
    <recommendedName>
        <fullName evidence="10">Homeobox domain-containing protein</fullName>
    </recommendedName>
</protein>
<evidence type="ECO:0000256" key="8">
    <source>
        <dbReference type="PROSITE-ProRule" id="PRU00108"/>
    </source>
</evidence>
<dbReference type="InterPro" id="IPR009057">
    <property type="entry name" value="Homeodomain-like_sf"/>
</dbReference>
<keyword evidence="4 8" id="KW-0238">DNA-binding</keyword>
<sequence length="666" mass="73687">MFLRLSAINRSLNRENPDILIMMIAGKQIIRGVEEDKRDQREREMGPVKPATEMSGTAPKSSGRITYPVKELLNVNKIGCAGLHHLGLTLFQSSFNNMYIAPLDISGRGSTLIDEISQHSTSNPLIQGYSFDLNNQSHIINGISMLSRAQGEPISNVHADVCYIIPSSIAGSSSLVTSQGKTVVGDASNPMENPEFQEHLVGGMPITPASLAAILAARIGLEENLENSAVLPPSLCSMGTLLGPFFNNSQHISNPLSATFEDCGYNEVPPTSKWNVNKFPKAPEIDGTGTECQPYSPIGNLDPIGWTSSDVANMTNHSYHSSNFSNELSLSLATSTTPGQCSEVSCSNVTPCMNGTMSGLEQASCSSNRELSMSLASGKYVQFSPEVLDSRYLVGIQEILAQIARYSFENVEHVNYSAAGNRACGNKSTSAFPPMRRILIDHNANSMYEAPAESPLQRQVSESKKAQLLTLLQLVDSRYSQCLDEMHTVVSAFHAATELDPKIHAHFALQSISILYKDLRERISNYILAMGSNFSNSCSEEKEWSVETSFLQKQWALQQLKRKDQLWRPQRGLPERSVSVLRAWMFQNFLHPYPKDAEKHLLAVKSGLTRSQVSNWFINARVRLWKPMIEEMYAEMNKRKACRNGEGMQSNNGSRISMSNQRFNVN</sequence>
<dbReference type="Proteomes" id="UP001359559">
    <property type="component" value="Unassembled WGS sequence"/>
</dbReference>
<name>A0AAN9PTC4_CLITE</name>
<dbReference type="SUPFAM" id="SSF46689">
    <property type="entry name" value="Homeodomain-like"/>
    <property type="match status" value="1"/>
</dbReference>
<dbReference type="Gene3D" id="1.10.10.60">
    <property type="entry name" value="Homeodomain-like"/>
    <property type="match status" value="1"/>
</dbReference>
<evidence type="ECO:0000256" key="4">
    <source>
        <dbReference type="ARBA" id="ARBA00023125"/>
    </source>
</evidence>
<keyword evidence="7 8" id="KW-0539">Nucleus</keyword>
<evidence type="ECO:0000313" key="11">
    <source>
        <dbReference type="EMBL" id="KAK7311420.1"/>
    </source>
</evidence>
<evidence type="ECO:0000256" key="6">
    <source>
        <dbReference type="ARBA" id="ARBA00023163"/>
    </source>
</evidence>
<proteinExistence type="inferred from homology"/>
<keyword evidence="12" id="KW-1185">Reference proteome</keyword>
<dbReference type="SMART" id="SM00389">
    <property type="entry name" value="HOX"/>
    <property type="match status" value="1"/>
</dbReference>
<reference evidence="11 12" key="1">
    <citation type="submission" date="2024-01" db="EMBL/GenBank/DDBJ databases">
        <title>The genomes of 5 underutilized Papilionoideae crops provide insights into root nodulation and disease resistance.</title>
        <authorList>
            <person name="Yuan L."/>
        </authorList>
    </citation>
    <scope>NUCLEOTIDE SEQUENCE [LARGE SCALE GENOMIC DNA]</scope>
    <source>
        <strain evidence="11">LY-2023</strain>
        <tissue evidence="11">Leaf</tissue>
    </source>
</reference>